<dbReference type="OrthoDB" id="539213at2759"/>
<keyword evidence="1" id="KW-0677">Repeat</keyword>
<dbReference type="PANTHER" id="PTHR24198:SF193">
    <property type="match status" value="1"/>
</dbReference>
<dbReference type="InterPro" id="IPR002110">
    <property type="entry name" value="Ankyrin_rpt"/>
</dbReference>
<evidence type="ECO:0000313" key="4">
    <source>
        <dbReference type="EnsemblMetazoa" id="XP_008214995"/>
    </source>
</evidence>
<evidence type="ECO:0000313" key="5">
    <source>
        <dbReference type="Proteomes" id="UP000002358"/>
    </source>
</evidence>
<dbReference type="SMART" id="SM00248">
    <property type="entry name" value="ANK"/>
    <property type="match status" value="7"/>
</dbReference>
<dbReference type="PANTHER" id="PTHR24198">
    <property type="entry name" value="ANKYRIN REPEAT AND PROTEIN KINASE DOMAIN-CONTAINING PROTEIN"/>
    <property type="match status" value="1"/>
</dbReference>
<reference evidence="4" key="1">
    <citation type="submission" date="2021-01" db="UniProtKB">
        <authorList>
            <consortium name="EnsemblMetazoa"/>
        </authorList>
    </citation>
    <scope>IDENTIFICATION</scope>
</reference>
<keyword evidence="2 3" id="KW-0040">ANK repeat</keyword>
<dbReference type="InParanoid" id="A0A7M7HFK2"/>
<evidence type="ECO:0000256" key="1">
    <source>
        <dbReference type="ARBA" id="ARBA00022737"/>
    </source>
</evidence>
<name>A0A7M7HFK2_NASVI</name>
<dbReference type="InterPro" id="IPR036770">
    <property type="entry name" value="Ankyrin_rpt-contain_sf"/>
</dbReference>
<feature type="repeat" description="ANK" evidence="3">
    <location>
        <begin position="172"/>
        <end position="204"/>
    </location>
</feature>
<dbReference type="Gene3D" id="1.25.40.20">
    <property type="entry name" value="Ankyrin repeat-containing domain"/>
    <property type="match status" value="2"/>
</dbReference>
<organism evidence="4 5">
    <name type="scientific">Nasonia vitripennis</name>
    <name type="common">Parasitic wasp</name>
    <dbReference type="NCBI Taxonomy" id="7425"/>
    <lineage>
        <taxon>Eukaryota</taxon>
        <taxon>Metazoa</taxon>
        <taxon>Ecdysozoa</taxon>
        <taxon>Arthropoda</taxon>
        <taxon>Hexapoda</taxon>
        <taxon>Insecta</taxon>
        <taxon>Pterygota</taxon>
        <taxon>Neoptera</taxon>
        <taxon>Endopterygota</taxon>
        <taxon>Hymenoptera</taxon>
        <taxon>Apocrita</taxon>
        <taxon>Proctotrupomorpha</taxon>
        <taxon>Chalcidoidea</taxon>
        <taxon>Pteromalidae</taxon>
        <taxon>Pteromalinae</taxon>
        <taxon>Nasonia</taxon>
    </lineage>
</organism>
<dbReference type="PROSITE" id="PS50088">
    <property type="entry name" value="ANK_REPEAT"/>
    <property type="match status" value="5"/>
</dbReference>
<dbReference type="Proteomes" id="UP000002358">
    <property type="component" value="Chromosome 4"/>
</dbReference>
<feature type="repeat" description="ANK" evidence="3">
    <location>
        <begin position="277"/>
        <end position="309"/>
    </location>
</feature>
<dbReference type="AlphaFoldDB" id="A0A7M7HFK2"/>
<evidence type="ECO:0000256" key="3">
    <source>
        <dbReference type="PROSITE-ProRule" id="PRU00023"/>
    </source>
</evidence>
<feature type="repeat" description="ANK" evidence="3">
    <location>
        <begin position="205"/>
        <end position="238"/>
    </location>
</feature>
<keyword evidence="5" id="KW-1185">Reference proteome</keyword>
<feature type="repeat" description="ANK" evidence="3">
    <location>
        <begin position="352"/>
        <end position="387"/>
    </location>
</feature>
<gene>
    <name evidence="4" type="primary">103317775</name>
</gene>
<feature type="repeat" description="ANK" evidence="3">
    <location>
        <begin position="310"/>
        <end position="342"/>
    </location>
</feature>
<dbReference type="PRINTS" id="PR01415">
    <property type="entry name" value="ANKYRIN"/>
</dbReference>
<proteinExistence type="predicted"/>
<protein>
    <submittedName>
        <fullName evidence="4">Uncharacterized protein</fullName>
    </submittedName>
</protein>
<dbReference type="SUPFAM" id="SSF48403">
    <property type="entry name" value="Ankyrin repeat"/>
    <property type="match status" value="1"/>
</dbReference>
<dbReference type="PROSITE" id="PS50297">
    <property type="entry name" value="ANK_REP_REGION"/>
    <property type="match status" value="4"/>
</dbReference>
<dbReference type="KEGG" id="nvi:103317775"/>
<evidence type="ECO:0000256" key="2">
    <source>
        <dbReference type="ARBA" id="ARBA00023043"/>
    </source>
</evidence>
<dbReference type="SMR" id="A0A7M7HFK2"/>
<dbReference type="Pfam" id="PF12796">
    <property type="entry name" value="Ank_2"/>
    <property type="match status" value="2"/>
</dbReference>
<accession>A0A7M7HFK2</accession>
<dbReference type="EnsemblMetazoa" id="XM_008216773">
    <property type="protein sequence ID" value="XP_008214995"/>
    <property type="gene ID" value="LOC103317775"/>
</dbReference>
<sequence>MALRPDRTFLVYPSACSKKNFVYNRNTTDPYNGARVRHDEMLHDTLIKLFQEHCRGRASRIKKFLREFDDEPKAIFKLILKKRPRLGKILSQRDKLSLLWITVLSCYQKSAELLVRSGANVNELCNPPLDAYVDDKTPIINVLLQMFPSEWNERFAALVINAGVDLQNRDDKGQTVLHLAINRGQLELIKLMLEKGVDVNARDNTGATPLLAACSHKKADEMVPLLVRYGADVMARDMPKQENVLHRLAFARDTEHVELARFFIEQSVSLEDREMFEDYQPIHVAALQGKNELLKLFLDHGSNVNALAKNNVTPLYLAAGSVNPVVLLTLLKRGANIDARKTIDYGGIDLVYGSTALHNACNSFFYDGGQNFKILVSAGANISVTDHAGRTPYAMIDRLPADNHNGDYRIRRIRLPIQWNPNVDVMLRMLAIKKSTIQPPNNLLDETRIQKSPSRWAYYQSCLEQIERLKARRLFRSFTLFDLLTKCHCRTAAQMWNVEFKREFEQCDLSPFPNFADDLREVFANAECRHQSMVQQEEMIEEAAYDTLPHPIVRGVVNYYACEDCDIRKIVQASRRDNQGLPRNLFDRMFANN</sequence>